<dbReference type="EMBL" id="UFXQ01000001">
    <property type="protein sequence ID" value="STC68487.1"/>
    <property type="molecule type" value="Genomic_DNA"/>
</dbReference>
<reference evidence="1 2" key="1">
    <citation type="submission" date="2018-06" db="EMBL/GenBank/DDBJ databases">
        <authorList>
            <consortium name="Pathogen Informatics"/>
            <person name="Doyle S."/>
        </authorList>
    </citation>
    <scope>NUCLEOTIDE SEQUENCE [LARGE SCALE GENOMIC DNA]</scope>
    <source>
        <strain evidence="1 2">NCTC11862</strain>
    </source>
</reference>
<gene>
    <name evidence="1" type="ORF">NCTC11862_00242</name>
</gene>
<dbReference type="RefSeq" id="WP_018580668.1">
    <property type="nucleotide sequence ID" value="NZ_LDYD01000006.1"/>
</dbReference>
<dbReference type="STRING" id="35756.GCA_001044155_01517"/>
<organism evidence="1 2">
    <name type="scientific">Corynebacterium pilosum</name>
    <dbReference type="NCBI Taxonomy" id="35756"/>
    <lineage>
        <taxon>Bacteria</taxon>
        <taxon>Bacillati</taxon>
        <taxon>Actinomycetota</taxon>
        <taxon>Actinomycetes</taxon>
        <taxon>Mycobacteriales</taxon>
        <taxon>Corynebacteriaceae</taxon>
        <taxon>Corynebacterium</taxon>
    </lineage>
</organism>
<keyword evidence="2" id="KW-1185">Reference proteome</keyword>
<dbReference type="AlphaFoldDB" id="A0A376CJX0"/>
<sequence>MAQEQFAGPEYFTEFDPEKFVRDLKIQAEEEKKDKEQKAKEQGE</sequence>
<proteinExistence type="predicted"/>
<protein>
    <submittedName>
        <fullName evidence="1">Uncharacterized protein</fullName>
    </submittedName>
</protein>
<accession>A0A376CJX0</accession>
<name>A0A376CJX0_9CORY</name>
<evidence type="ECO:0000313" key="1">
    <source>
        <dbReference type="EMBL" id="STC68487.1"/>
    </source>
</evidence>
<evidence type="ECO:0000313" key="2">
    <source>
        <dbReference type="Proteomes" id="UP000254467"/>
    </source>
</evidence>
<dbReference type="Proteomes" id="UP000254467">
    <property type="component" value="Unassembled WGS sequence"/>
</dbReference>